<accession>A0A8J4EQ73</accession>
<evidence type="ECO:0000313" key="2">
    <source>
        <dbReference type="Proteomes" id="UP000614996"/>
    </source>
</evidence>
<reference evidence="2" key="1">
    <citation type="journal article" date="2021" name="Int. J. Syst. Evol. Microbiol.">
        <title>Actinocatenispora comari sp. nov., an endophytic actinomycete isolated from aerial parts of Comarum salesowianum.</title>
        <authorList>
            <person name="Oyunbileg N."/>
            <person name="Iizaka Y."/>
            <person name="Hamada M."/>
            <person name="Davaapurev B.O."/>
            <person name="Fukumoto A."/>
            <person name="Tsetseg B."/>
            <person name="Kato F."/>
            <person name="Tamura T."/>
            <person name="Batkhuu J."/>
            <person name="Anzai Y."/>
        </authorList>
    </citation>
    <scope>NUCLEOTIDE SEQUENCE [LARGE SCALE GENOMIC DNA]</scope>
    <source>
        <strain evidence="2">NUM-2625</strain>
    </source>
</reference>
<gene>
    <name evidence="1" type="ORF">NUM_47530</name>
</gene>
<proteinExistence type="predicted"/>
<keyword evidence="2" id="KW-1185">Reference proteome</keyword>
<name>A0A8J4EQ73_9ACTN</name>
<dbReference type="RefSeq" id="WP_207127179.1">
    <property type="nucleotide sequence ID" value="NZ_BOPO01000096.1"/>
</dbReference>
<dbReference type="EMBL" id="BOPO01000096">
    <property type="protein sequence ID" value="GIL29499.1"/>
    <property type="molecule type" value="Genomic_DNA"/>
</dbReference>
<dbReference type="Proteomes" id="UP000614996">
    <property type="component" value="Unassembled WGS sequence"/>
</dbReference>
<evidence type="ECO:0000313" key="1">
    <source>
        <dbReference type="EMBL" id="GIL29499.1"/>
    </source>
</evidence>
<protein>
    <submittedName>
        <fullName evidence="1">Uncharacterized protein</fullName>
    </submittedName>
</protein>
<dbReference type="AlphaFoldDB" id="A0A8J4EQ73"/>
<sequence length="132" mass="14509">MHTHRSFFNPPALPHDVVEEAIERALRDPTDVADAADALVGSALDDDDFAFIQRCCVRVGTSAPAGNELLGLAGLCLGHTARRFKQLSAEAEALVEHLADRAERDPKDVDTRALDGRDDIRCYLHPDQVYDD</sequence>
<comment type="caution">
    <text evidence="1">The sequence shown here is derived from an EMBL/GenBank/DDBJ whole genome shotgun (WGS) entry which is preliminary data.</text>
</comment>
<organism evidence="1 2">
    <name type="scientific">Actinocatenispora comari</name>
    <dbReference type="NCBI Taxonomy" id="2807577"/>
    <lineage>
        <taxon>Bacteria</taxon>
        <taxon>Bacillati</taxon>
        <taxon>Actinomycetota</taxon>
        <taxon>Actinomycetes</taxon>
        <taxon>Micromonosporales</taxon>
        <taxon>Micromonosporaceae</taxon>
        <taxon>Actinocatenispora</taxon>
    </lineage>
</organism>